<accession>A0A975PG29</accession>
<dbReference type="KEGG" id="lamb:KBB96_05800"/>
<evidence type="ECO:0000313" key="5">
    <source>
        <dbReference type="EMBL" id="QUE52403.1"/>
    </source>
</evidence>
<dbReference type="PANTHER" id="PTHR22901:SF0">
    <property type="entry name" value="SIALATE O-ACETYLESTERASE"/>
    <property type="match status" value="1"/>
</dbReference>
<feature type="chain" id="PRO_5037823307" evidence="2">
    <location>
        <begin position="21"/>
        <end position="664"/>
    </location>
</feature>
<name>A0A975PG29_9BACT</name>
<dbReference type="InterPro" id="IPR008979">
    <property type="entry name" value="Galactose-bd-like_sf"/>
</dbReference>
<dbReference type="InterPro" id="IPR000421">
    <property type="entry name" value="FA58C"/>
</dbReference>
<dbReference type="Pfam" id="PF00754">
    <property type="entry name" value="F5_F8_type_C"/>
    <property type="match status" value="1"/>
</dbReference>
<dbReference type="InterPro" id="IPR039329">
    <property type="entry name" value="SIAE"/>
</dbReference>
<dbReference type="SUPFAM" id="SSF52266">
    <property type="entry name" value="SGNH hydrolase"/>
    <property type="match status" value="1"/>
</dbReference>
<evidence type="ECO:0000256" key="1">
    <source>
        <dbReference type="ARBA" id="ARBA00022801"/>
    </source>
</evidence>
<dbReference type="PANTHER" id="PTHR22901">
    <property type="entry name" value="SIALATE O-ACETYLESTERASE"/>
    <property type="match status" value="1"/>
</dbReference>
<organism evidence="5 6">
    <name type="scientific">Luteolibacter ambystomatis</name>
    <dbReference type="NCBI Taxonomy" id="2824561"/>
    <lineage>
        <taxon>Bacteria</taxon>
        <taxon>Pseudomonadati</taxon>
        <taxon>Verrucomicrobiota</taxon>
        <taxon>Verrucomicrobiia</taxon>
        <taxon>Verrucomicrobiales</taxon>
        <taxon>Verrucomicrobiaceae</taxon>
        <taxon>Luteolibacter</taxon>
    </lineage>
</organism>
<feature type="domain" description="Sialate O-acetylesterase" evidence="4">
    <location>
        <begin position="106"/>
        <end position="228"/>
    </location>
</feature>
<gene>
    <name evidence="5" type="ORF">KBB96_05800</name>
</gene>
<evidence type="ECO:0000259" key="3">
    <source>
        <dbReference type="Pfam" id="PF00754"/>
    </source>
</evidence>
<dbReference type="GO" id="GO:0005975">
    <property type="term" value="P:carbohydrate metabolic process"/>
    <property type="evidence" value="ECO:0007669"/>
    <property type="project" value="TreeGrafter"/>
</dbReference>
<dbReference type="AlphaFoldDB" id="A0A975PG29"/>
<dbReference type="SUPFAM" id="SSF49785">
    <property type="entry name" value="Galactose-binding domain-like"/>
    <property type="match status" value="1"/>
</dbReference>
<proteinExistence type="predicted"/>
<evidence type="ECO:0000313" key="6">
    <source>
        <dbReference type="Proteomes" id="UP000676169"/>
    </source>
</evidence>
<sequence>MMPRFLGVTALLLTVLPCGAAVELAPLFQNGAVLQRDRPLPVWGLATPNSQVTAEFAGQKATATADKNGRWKLTLPVQAASAEGRTLTVTEAGAPPVEVKDVLVGEVWLASGQSNMEFRVGQTRPEDQQLAATPTTATLRLFQVPHIVSPNRQDKVPGRWSPATPETVKGFSAVAYFFGRGLSEDIKVPVGLIESNWGGSRIEPWWAEEGLAGIPEYAEQVKRRRASLPGYPEYDQAFRGYLKTLRDWTTTAEQAMDAGKTAPEAPKAPALLNVGSGGETGTYQAMIHPLVPYALRGFLWYQGESNNGDAMAYTTKMQALIDGWRKQFDNKDAPFLFVQIAPYGYGADRTFSLPQLWSAQQAVLAKVPHTGMAVTNDVGNPKDIHPTNKSDVAYRLLQWALADVYGKKGVVRSGPLYSGYKIEGGNIRVTFSETGSGLITRDGKDPDWFEVAGDDGNFVQAEAKIAPDGKSVLVHSDKVATPFQVRFAWSQIAEPNLMNKEKLPAGGFNSHWPVDPTLGELVSVGRPYQSSDANNKGWNAGLTDGTWGNTAGTCYATNETPQFPKTVTIDLGVQRPVQAIRYGVPNIGATKTVAVSVSTDGKNFTEVGRNAFAAKTAGASTARFAATPARFVRATIEDHYPQQDGFDPNFAFLSEVEVYSQAAH</sequence>
<dbReference type="Proteomes" id="UP000676169">
    <property type="component" value="Chromosome"/>
</dbReference>
<protein>
    <submittedName>
        <fullName evidence="5">Discoidin domain-containing protein</fullName>
    </submittedName>
</protein>
<evidence type="ECO:0000259" key="4">
    <source>
        <dbReference type="Pfam" id="PF03629"/>
    </source>
</evidence>
<dbReference type="Pfam" id="PF03629">
    <property type="entry name" value="SASA"/>
    <property type="match status" value="2"/>
</dbReference>
<feature type="domain" description="F5/8 type C" evidence="3">
    <location>
        <begin position="530"/>
        <end position="638"/>
    </location>
</feature>
<dbReference type="Gene3D" id="3.40.50.1110">
    <property type="entry name" value="SGNH hydrolase"/>
    <property type="match status" value="1"/>
</dbReference>
<dbReference type="InterPro" id="IPR013783">
    <property type="entry name" value="Ig-like_fold"/>
</dbReference>
<evidence type="ECO:0000256" key="2">
    <source>
        <dbReference type="SAM" id="SignalP"/>
    </source>
</evidence>
<keyword evidence="6" id="KW-1185">Reference proteome</keyword>
<dbReference type="InterPro" id="IPR005181">
    <property type="entry name" value="SASA"/>
</dbReference>
<dbReference type="Gene3D" id="2.60.40.10">
    <property type="entry name" value="Immunoglobulins"/>
    <property type="match status" value="1"/>
</dbReference>
<dbReference type="GO" id="GO:0001681">
    <property type="term" value="F:sialate O-acetylesterase activity"/>
    <property type="evidence" value="ECO:0007669"/>
    <property type="project" value="InterPro"/>
</dbReference>
<reference evidence="5" key="1">
    <citation type="submission" date="2021-04" db="EMBL/GenBank/DDBJ databases">
        <title>Luteolibacter sp. 32A isolated from the skin of an Anderson's salamander (Ambystoma andersonii).</title>
        <authorList>
            <person name="Spergser J."/>
            <person name="Busse H.-J."/>
        </authorList>
    </citation>
    <scope>NUCLEOTIDE SEQUENCE</scope>
    <source>
        <strain evidence="5">32A</strain>
    </source>
</reference>
<keyword evidence="2" id="KW-0732">Signal</keyword>
<feature type="domain" description="Sialate O-acetylesterase" evidence="4">
    <location>
        <begin position="294"/>
        <end position="392"/>
    </location>
</feature>
<dbReference type="InterPro" id="IPR036514">
    <property type="entry name" value="SGNH_hydro_sf"/>
</dbReference>
<feature type="signal peptide" evidence="2">
    <location>
        <begin position="1"/>
        <end position="20"/>
    </location>
</feature>
<dbReference type="RefSeq" id="WP_211633377.1">
    <property type="nucleotide sequence ID" value="NZ_CP073100.1"/>
</dbReference>
<dbReference type="EMBL" id="CP073100">
    <property type="protein sequence ID" value="QUE52403.1"/>
    <property type="molecule type" value="Genomic_DNA"/>
</dbReference>
<dbReference type="Gene3D" id="2.60.120.260">
    <property type="entry name" value="Galactose-binding domain-like"/>
    <property type="match status" value="1"/>
</dbReference>
<keyword evidence="1" id="KW-0378">Hydrolase</keyword>